<protein>
    <submittedName>
        <fullName evidence="2">Uncharacterized protein</fullName>
    </submittedName>
</protein>
<dbReference type="GeneID" id="18815646"/>
<feature type="region of interest" description="Disordered" evidence="1">
    <location>
        <begin position="1"/>
        <end position="20"/>
    </location>
</feature>
<sequence>MLLPTSSQTAPSQLSSRQDQNPQLFSMIKTCSDLITNPGQPTLIKTIASAQNLLASKGFVITLAAPMINTLILALLEFTNTASTLEKHVEGPLTLFAQKTTVLGEVANRSMATAEILSRVVKEVSSQLDNSTEMLESAIAMAITHINLSNGLEGVEVGSN</sequence>
<dbReference type="OrthoDB" id="2691944at2759"/>
<reference evidence="3" key="1">
    <citation type="journal article" date="2011" name="Science">
        <title>The plant cell wall-decomposing machinery underlies the functional diversity of forest fungi.</title>
        <authorList>
            <person name="Eastwood D.C."/>
            <person name="Floudas D."/>
            <person name="Binder M."/>
            <person name="Majcherczyk A."/>
            <person name="Schneider P."/>
            <person name="Aerts A."/>
            <person name="Asiegbu F.O."/>
            <person name="Baker S.E."/>
            <person name="Barry K."/>
            <person name="Bendiksby M."/>
            <person name="Blumentritt M."/>
            <person name="Coutinho P.M."/>
            <person name="Cullen D."/>
            <person name="de Vries R.P."/>
            <person name="Gathman A."/>
            <person name="Goodell B."/>
            <person name="Henrissat B."/>
            <person name="Ihrmark K."/>
            <person name="Kauserud H."/>
            <person name="Kohler A."/>
            <person name="LaButti K."/>
            <person name="Lapidus A."/>
            <person name="Lavin J.L."/>
            <person name="Lee Y.-H."/>
            <person name="Lindquist E."/>
            <person name="Lilly W."/>
            <person name="Lucas S."/>
            <person name="Morin E."/>
            <person name="Murat C."/>
            <person name="Oguiza J.A."/>
            <person name="Park J."/>
            <person name="Pisabarro A.G."/>
            <person name="Riley R."/>
            <person name="Rosling A."/>
            <person name="Salamov A."/>
            <person name="Schmidt O."/>
            <person name="Schmutz J."/>
            <person name="Skrede I."/>
            <person name="Stenlid J."/>
            <person name="Wiebenga A."/>
            <person name="Xie X."/>
            <person name="Kuees U."/>
            <person name="Hibbett D.S."/>
            <person name="Hoffmeister D."/>
            <person name="Hoegberg N."/>
            <person name="Martin F."/>
            <person name="Grigoriev I.V."/>
            <person name="Watkinson S.C."/>
        </authorList>
    </citation>
    <scope>NUCLEOTIDE SEQUENCE [LARGE SCALE GENOMIC DNA]</scope>
    <source>
        <strain evidence="3">S7.9</strain>
    </source>
</reference>
<dbReference type="AlphaFoldDB" id="F8P8F3"/>
<organism evidence="3">
    <name type="scientific">Serpula lacrymans var. lacrymans (strain S7.9)</name>
    <name type="common">Dry rot fungus</name>
    <dbReference type="NCBI Taxonomy" id="578457"/>
    <lineage>
        <taxon>Eukaryota</taxon>
        <taxon>Fungi</taxon>
        <taxon>Dikarya</taxon>
        <taxon>Basidiomycota</taxon>
        <taxon>Agaricomycotina</taxon>
        <taxon>Agaricomycetes</taxon>
        <taxon>Agaricomycetidae</taxon>
        <taxon>Boletales</taxon>
        <taxon>Coniophorineae</taxon>
        <taxon>Serpulaceae</taxon>
        <taxon>Serpula</taxon>
    </lineage>
</organism>
<evidence type="ECO:0000313" key="2">
    <source>
        <dbReference type="EMBL" id="EGO20709.1"/>
    </source>
</evidence>
<proteinExistence type="predicted"/>
<dbReference type="KEGG" id="sla:SERLADRAFT_442048"/>
<dbReference type="Proteomes" id="UP000008064">
    <property type="component" value="Unassembled WGS sequence"/>
</dbReference>
<name>F8P8F3_SERL9</name>
<dbReference type="RefSeq" id="XP_007322675.1">
    <property type="nucleotide sequence ID" value="XM_007322613.1"/>
</dbReference>
<accession>F8P8F3</accession>
<dbReference type="EMBL" id="GL945440">
    <property type="protein sequence ID" value="EGO20709.1"/>
    <property type="molecule type" value="Genomic_DNA"/>
</dbReference>
<dbReference type="HOGENOM" id="CLU_1653191_0_0_1"/>
<evidence type="ECO:0000313" key="3">
    <source>
        <dbReference type="Proteomes" id="UP000008064"/>
    </source>
</evidence>
<gene>
    <name evidence="2" type="ORF">SERLADRAFT_442048</name>
</gene>
<evidence type="ECO:0000256" key="1">
    <source>
        <dbReference type="SAM" id="MobiDB-lite"/>
    </source>
</evidence>